<gene>
    <name evidence="3" type="ORF">BJF93_15310</name>
</gene>
<keyword evidence="4" id="KW-1185">Reference proteome</keyword>
<feature type="region of interest" description="Disordered" evidence="1">
    <location>
        <begin position="150"/>
        <end position="180"/>
    </location>
</feature>
<sequence length="337" mass="36720">MADAQEQTKNKPSGYTRRLAELAGFGSLFAAGIGALSNVLPGVPPIGLFTVFIGAAMGLLFLLVVRNATTFNPERFGTVVSFLVWSIAICAVVFMFAMTSRAVGPVVRELFDMFDTPEVSPKKTKFEPDTGEGDLRKADEPKFDQRLAPIRGEPQQPNFANKETAFNRPVASTESSPDTRAATLEEQAKMAADAPASSEMTITPGSIADREEATDLAASAPDKRIVYYYRPVDGERVRDALRAAHLQWTESDNFKNLINNPTNAIACSPTSDPATFKRLVAALRSAGITIRSIDFFRKSTKRGFEILNTSFLDGPSVDYPPLTDEQLDVAKCSPMHN</sequence>
<keyword evidence="2" id="KW-0812">Transmembrane</keyword>
<name>A0A1Q9AY06_9HYPH</name>
<comment type="caution">
    <text evidence="3">The sequence shown here is derived from an EMBL/GenBank/DDBJ whole genome shotgun (WGS) entry which is preliminary data.</text>
</comment>
<organism evidence="3 4">
    <name type="scientific">Xaviernesmea oryzae</name>
    <dbReference type="NCBI Taxonomy" id="464029"/>
    <lineage>
        <taxon>Bacteria</taxon>
        <taxon>Pseudomonadati</taxon>
        <taxon>Pseudomonadota</taxon>
        <taxon>Alphaproteobacteria</taxon>
        <taxon>Hyphomicrobiales</taxon>
        <taxon>Rhizobiaceae</taxon>
        <taxon>Rhizobium/Agrobacterium group</taxon>
        <taxon>Xaviernesmea</taxon>
    </lineage>
</organism>
<feature type="transmembrane region" description="Helical" evidence="2">
    <location>
        <begin position="76"/>
        <end position="98"/>
    </location>
</feature>
<accession>A0A1Q9AY06</accession>
<evidence type="ECO:0000313" key="3">
    <source>
        <dbReference type="EMBL" id="OLP60323.1"/>
    </source>
</evidence>
<evidence type="ECO:0000256" key="1">
    <source>
        <dbReference type="SAM" id="MobiDB-lite"/>
    </source>
</evidence>
<evidence type="ECO:0000256" key="2">
    <source>
        <dbReference type="SAM" id="Phobius"/>
    </source>
</evidence>
<protein>
    <submittedName>
        <fullName evidence="3">Uncharacterized protein</fullName>
    </submittedName>
</protein>
<dbReference type="Proteomes" id="UP000186364">
    <property type="component" value="Unassembled WGS sequence"/>
</dbReference>
<proteinExistence type="predicted"/>
<dbReference type="EMBL" id="MKIP01000037">
    <property type="protein sequence ID" value="OLP60323.1"/>
    <property type="molecule type" value="Genomic_DNA"/>
</dbReference>
<keyword evidence="2" id="KW-0472">Membrane</keyword>
<reference evidence="3 4" key="1">
    <citation type="submission" date="2016-09" db="EMBL/GenBank/DDBJ databases">
        <title>Rhizobium sp. nov., a novel species isolated from the rice rhizosphere.</title>
        <authorList>
            <person name="Zhao J."/>
            <person name="Zhang X."/>
        </authorList>
    </citation>
    <scope>NUCLEOTIDE SEQUENCE [LARGE SCALE GENOMIC DNA]</scope>
    <source>
        <strain evidence="3 4">1.7048</strain>
    </source>
</reference>
<feature type="transmembrane region" description="Helical" evidence="2">
    <location>
        <begin position="46"/>
        <end position="64"/>
    </location>
</feature>
<feature type="transmembrane region" description="Helical" evidence="2">
    <location>
        <begin position="19"/>
        <end position="40"/>
    </location>
</feature>
<dbReference type="RefSeq" id="WP_075627340.1">
    <property type="nucleotide sequence ID" value="NZ_FOAM01000001.1"/>
</dbReference>
<evidence type="ECO:0000313" key="4">
    <source>
        <dbReference type="Proteomes" id="UP000186364"/>
    </source>
</evidence>
<dbReference type="AlphaFoldDB" id="A0A1Q9AY06"/>
<keyword evidence="2" id="KW-1133">Transmembrane helix</keyword>